<dbReference type="Proteomes" id="UP000070184">
    <property type="component" value="Unassembled WGS sequence"/>
</dbReference>
<protein>
    <submittedName>
        <fullName evidence="3">Dinitrogenase iron-molybdenum cofactor biosynthesis protein</fullName>
    </submittedName>
</protein>
<dbReference type="Pfam" id="PF02579">
    <property type="entry name" value="Nitro_FeMo-Co"/>
    <property type="match status" value="1"/>
</dbReference>
<evidence type="ECO:0000313" key="3">
    <source>
        <dbReference type="EMBL" id="KXA90084.1"/>
    </source>
</evidence>
<evidence type="ECO:0000313" key="4">
    <source>
        <dbReference type="Proteomes" id="UP000070184"/>
    </source>
</evidence>
<organism evidence="3 4">
    <name type="scientific">candidate division MSBL1 archaeon SCGC-AAA259B11</name>
    <dbReference type="NCBI Taxonomy" id="1698260"/>
    <lineage>
        <taxon>Archaea</taxon>
        <taxon>Methanobacteriati</taxon>
        <taxon>Methanobacteriota</taxon>
        <taxon>candidate division MSBL1</taxon>
    </lineage>
</organism>
<dbReference type="PANTHER" id="PTHR42983">
    <property type="entry name" value="DINITROGENASE IRON-MOLYBDENUM COFACTOR PROTEIN-RELATED"/>
    <property type="match status" value="1"/>
</dbReference>
<comment type="caution">
    <text evidence="3">The sequence shown here is derived from an EMBL/GenBank/DDBJ whole genome shotgun (WGS) entry which is preliminary data.</text>
</comment>
<name>A0A133U7C5_9EURY</name>
<dbReference type="PANTHER" id="PTHR42983:SF1">
    <property type="entry name" value="IRON-MOLYBDENUM PROTEIN"/>
    <property type="match status" value="1"/>
</dbReference>
<evidence type="ECO:0000259" key="2">
    <source>
        <dbReference type="Pfam" id="PF02579"/>
    </source>
</evidence>
<sequence>MKIGIPTMGDSGLDEQVSHHFGRAPTFTIVNADTDELRIVPNTSEHQGGSGKPPELMAENDVDIMLCSNLGPRAIKMFEDIGIEVYTGADGTVEETLESWRSGELSEATDRDACRQHRHG</sequence>
<feature type="domain" description="Dinitrogenase iron-molybdenum cofactor biosynthesis" evidence="2">
    <location>
        <begin position="14"/>
        <end position="101"/>
    </location>
</feature>
<feature type="compositionally biased region" description="Basic and acidic residues" evidence="1">
    <location>
        <begin position="108"/>
        <end position="120"/>
    </location>
</feature>
<reference evidence="3 4" key="1">
    <citation type="journal article" date="2016" name="Sci. Rep.">
        <title>Metabolic traits of an uncultured archaeal lineage -MSBL1- from brine pools of the Red Sea.</title>
        <authorList>
            <person name="Mwirichia R."/>
            <person name="Alam I."/>
            <person name="Rashid M."/>
            <person name="Vinu M."/>
            <person name="Ba-Alawi W."/>
            <person name="Anthony Kamau A."/>
            <person name="Kamanda Ngugi D."/>
            <person name="Goker M."/>
            <person name="Klenk H.P."/>
            <person name="Bajic V."/>
            <person name="Stingl U."/>
        </authorList>
    </citation>
    <scope>NUCLEOTIDE SEQUENCE [LARGE SCALE GENOMIC DNA]</scope>
    <source>
        <strain evidence="3">SCGC-AAA259B11</strain>
    </source>
</reference>
<dbReference type="EMBL" id="LHXK01000013">
    <property type="protein sequence ID" value="KXA90084.1"/>
    <property type="molecule type" value="Genomic_DNA"/>
</dbReference>
<evidence type="ECO:0000256" key="1">
    <source>
        <dbReference type="SAM" id="MobiDB-lite"/>
    </source>
</evidence>
<gene>
    <name evidence="3" type="ORF">AKJ61_01490</name>
</gene>
<dbReference type="Gene3D" id="3.30.420.130">
    <property type="entry name" value="Dinitrogenase iron-molybdenum cofactor biosynthesis domain"/>
    <property type="match status" value="1"/>
</dbReference>
<feature type="region of interest" description="Disordered" evidence="1">
    <location>
        <begin position="98"/>
        <end position="120"/>
    </location>
</feature>
<dbReference type="InterPro" id="IPR003731">
    <property type="entry name" value="Di-Nase_FeMo-co_biosynth"/>
</dbReference>
<keyword evidence="4" id="KW-1185">Reference proteome</keyword>
<dbReference type="InterPro" id="IPR036105">
    <property type="entry name" value="DiNase_FeMo-co_biosyn_sf"/>
</dbReference>
<proteinExistence type="predicted"/>
<dbReference type="AlphaFoldDB" id="A0A133U7C5"/>
<dbReference type="SUPFAM" id="SSF53146">
    <property type="entry name" value="Nitrogenase accessory factor-like"/>
    <property type="match status" value="1"/>
</dbReference>
<dbReference type="CDD" id="cd00851">
    <property type="entry name" value="MTH1175"/>
    <property type="match status" value="1"/>
</dbReference>
<dbReference type="InterPro" id="IPR033913">
    <property type="entry name" value="MTH1175_dom"/>
</dbReference>
<accession>A0A133U7C5</accession>